<reference evidence="1 2" key="2">
    <citation type="journal article" date="2011" name="J. Bacteriol.">
        <title>Complete genome sequence of the anaerobic, halophilic alkalithermophile Natranaerobius thermophilus JW/NM-WN-LF.</title>
        <authorList>
            <person name="Zhao B."/>
            <person name="Mesbah N.M."/>
            <person name="Dalin E."/>
            <person name="Goodwin L."/>
            <person name="Nolan M."/>
            <person name="Pitluck S."/>
            <person name="Chertkov O."/>
            <person name="Brettin T.S."/>
            <person name="Han J."/>
            <person name="Larimer F.W."/>
            <person name="Land M.L."/>
            <person name="Hauser L."/>
            <person name="Kyrpides N."/>
            <person name="Wiegel J."/>
        </authorList>
    </citation>
    <scope>NUCLEOTIDE SEQUENCE [LARGE SCALE GENOMIC DNA]</scope>
    <source>
        <strain evidence="2">ATCC BAA-1301 / DSM 18059 / JW/NM-WN-LF</strain>
    </source>
</reference>
<dbReference type="KEGG" id="nth:Nther_0413"/>
<dbReference type="EMBL" id="CP001034">
    <property type="protein sequence ID" value="ACB84009.1"/>
    <property type="molecule type" value="Genomic_DNA"/>
</dbReference>
<name>B2A5R6_NATTJ</name>
<accession>B2A5R6</accession>
<dbReference type="HOGENOM" id="CLU_056712_0_0_9"/>
<keyword evidence="2" id="KW-1185">Reference proteome</keyword>
<dbReference type="InterPro" id="IPR027417">
    <property type="entry name" value="P-loop_NTPase"/>
</dbReference>
<gene>
    <name evidence="1" type="ordered locus">Nther_0413</name>
</gene>
<dbReference type="Gene3D" id="3.40.50.300">
    <property type="entry name" value="P-loop containing nucleotide triphosphate hydrolases"/>
    <property type="match status" value="1"/>
</dbReference>
<evidence type="ECO:0000313" key="2">
    <source>
        <dbReference type="Proteomes" id="UP000001683"/>
    </source>
</evidence>
<dbReference type="SUPFAM" id="SSF52540">
    <property type="entry name" value="P-loop containing nucleoside triphosphate hydrolases"/>
    <property type="match status" value="1"/>
</dbReference>
<proteinExistence type="predicted"/>
<dbReference type="AlphaFoldDB" id="B2A5R6"/>
<dbReference type="InParanoid" id="B2A5R6"/>
<evidence type="ECO:0000313" key="1">
    <source>
        <dbReference type="EMBL" id="ACB84009.1"/>
    </source>
</evidence>
<sequence>MSKIYALYGKSGTGKSHRAISIAFNYNIPLIIDDGLLIYKGKKIPGSISGKQEQNRIRAVKRAIFDDNDYAQKMSARLQALNPSKILIIGTSQHMINKIIQNLKLDQPDHWIDISEITSTRERKKAKYHRDRGRHVVPLSPVEVRKTFKVPLLDRLKLLIPNRGKTEYLGEQSVVKPNFHSLGGIYIKEKALEDMAYFALHHDLTDHDVKQIKTIKITNSAQSTSIEIHLKLGYDNPLHLTAKSLQADLQDKIKKLSGLDSLTIKIIISEIDVPDRFK</sequence>
<dbReference type="RefSeq" id="WP_012446896.1">
    <property type="nucleotide sequence ID" value="NC_010718.1"/>
</dbReference>
<dbReference type="OrthoDB" id="5429664at2"/>
<dbReference type="Proteomes" id="UP000001683">
    <property type="component" value="Chromosome"/>
</dbReference>
<dbReference type="STRING" id="457570.Nther_0413"/>
<reference evidence="1 2" key="1">
    <citation type="submission" date="2008-04" db="EMBL/GenBank/DDBJ databases">
        <title>Complete sequence of chromosome of Natranaerobius thermophilus JW/NM-WN-LF.</title>
        <authorList>
            <consortium name="US DOE Joint Genome Institute"/>
            <person name="Copeland A."/>
            <person name="Lucas S."/>
            <person name="Lapidus A."/>
            <person name="Glavina del Rio T."/>
            <person name="Dalin E."/>
            <person name="Tice H."/>
            <person name="Bruce D."/>
            <person name="Goodwin L."/>
            <person name="Pitluck S."/>
            <person name="Chertkov O."/>
            <person name="Brettin T."/>
            <person name="Detter J.C."/>
            <person name="Han C."/>
            <person name="Kuske C.R."/>
            <person name="Schmutz J."/>
            <person name="Larimer F."/>
            <person name="Land M."/>
            <person name="Hauser L."/>
            <person name="Kyrpides N."/>
            <person name="Lykidis A."/>
            <person name="Mesbah N.M."/>
            <person name="Wiegel J."/>
        </authorList>
    </citation>
    <scope>NUCLEOTIDE SEQUENCE [LARGE SCALE GENOMIC DNA]</scope>
    <source>
        <strain evidence="2">ATCC BAA-1301 / DSM 18059 / JW/NM-WN-LF</strain>
    </source>
</reference>
<organism evidence="1 2">
    <name type="scientific">Natranaerobius thermophilus (strain ATCC BAA-1301 / DSM 18059 / JW/NM-WN-LF)</name>
    <dbReference type="NCBI Taxonomy" id="457570"/>
    <lineage>
        <taxon>Bacteria</taxon>
        <taxon>Bacillati</taxon>
        <taxon>Bacillota</taxon>
        <taxon>Clostridia</taxon>
        <taxon>Natranaerobiales</taxon>
        <taxon>Natranaerobiaceae</taxon>
        <taxon>Natranaerobius</taxon>
    </lineage>
</organism>
<protein>
    <submittedName>
        <fullName evidence="1">Uncharacterized protein</fullName>
    </submittedName>
</protein>
<dbReference type="eggNOG" id="COG1302">
    <property type="taxonomic scope" value="Bacteria"/>
</dbReference>